<evidence type="ECO:0000313" key="1">
    <source>
        <dbReference type="EMBL" id="JAE22317.1"/>
    </source>
</evidence>
<organism evidence="1">
    <name type="scientific">Arundo donax</name>
    <name type="common">Giant reed</name>
    <name type="synonym">Donax arundinaceus</name>
    <dbReference type="NCBI Taxonomy" id="35708"/>
    <lineage>
        <taxon>Eukaryota</taxon>
        <taxon>Viridiplantae</taxon>
        <taxon>Streptophyta</taxon>
        <taxon>Embryophyta</taxon>
        <taxon>Tracheophyta</taxon>
        <taxon>Spermatophyta</taxon>
        <taxon>Magnoliopsida</taxon>
        <taxon>Liliopsida</taxon>
        <taxon>Poales</taxon>
        <taxon>Poaceae</taxon>
        <taxon>PACMAD clade</taxon>
        <taxon>Arundinoideae</taxon>
        <taxon>Arundineae</taxon>
        <taxon>Arundo</taxon>
    </lineage>
</organism>
<dbReference type="AlphaFoldDB" id="A0A0A9GCT6"/>
<protein>
    <submittedName>
        <fullName evidence="1">Uncharacterized protein</fullName>
    </submittedName>
</protein>
<reference evidence="1" key="1">
    <citation type="submission" date="2014-09" db="EMBL/GenBank/DDBJ databases">
        <authorList>
            <person name="Magalhaes I.L.F."/>
            <person name="Oliveira U."/>
            <person name="Santos F.R."/>
            <person name="Vidigal T.H.D.A."/>
            <person name="Brescovit A.D."/>
            <person name="Santos A.J."/>
        </authorList>
    </citation>
    <scope>NUCLEOTIDE SEQUENCE</scope>
    <source>
        <tissue evidence="1">Shoot tissue taken approximately 20 cm above the soil surface</tissue>
    </source>
</reference>
<accession>A0A0A9GCT6</accession>
<dbReference type="EMBL" id="GBRH01175579">
    <property type="protein sequence ID" value="JAE22317.1"/>
    <property type="molecule type" value="Transcribed_RNA"/>
</dbReference>
<reference evidence="1" key="2">
    <citation type="journal article" date="2015" name="Data Brief">
        <title>Shoot transcriptome of the giant reed, Arundo donax.</title>
        <authorList>
            <person name="Barrero R.A."/>
            <person name="Guerrero F.D."/>
            <person name="Moolhuijzen P."/>
            <person name="Goolsby J.A."/>
            <person name="Tidwell J."/>
            <person name="Bellgard S.E."/>
            <person name="Bellgard M.I."/>
        </authorList>
    </citation>
    <scope>NUCLEOTIDE SEQUENCE</scope>
    <source>
        <tissue evidence="1">Shoot tissue taken approximately 20 cm above the soil surface</tissue>
    </source>
</reference>
<name>A0A0A9GCT6_ARUDO</name>
<proteinExistence type="predicted"/>
<sequence>MNIDSWNSGLIGSLALVGAAWDYLCPLPSASHFR</sequence>